<proteinExistence type="predicted"/>
<dbReference type="GO" id="GO:0005524">
    <property type="term" value="F:ATP binding"/>
    <property type="evidence" value="ECO:0007669"/>
    <property type="project" value="InterPro"/>
</dbReference>
<dbReference type="PROSITE" id="PS50011">
    <property type="entry name" value="PROTEIN_KINASE_DOM"/>
    <property type="match status" value="1"/>
</dbReference>
<keyword evidence="4" id="KW-1185">Reference proteome</keyword>
<organism evidence="3 4">
    <name type="scientific">Plectosphaerella plurivora</name>
    <dbReference type="NCBI Taxonomy" id="936078"/>
    <lineage>
        <taxon>Eukaryota</taxon>
        <taxon>Fungi</taxon>
        <taxon>Dikarya</taxon>
        <taxon>Ascomycota</taxon>
        <taxon>Pezizomycotina</taxon>
        <taxon>Sordariomycetes</taxon>
        <taxon>Hypocreomycetidae</taxon>
        <taxon>Glomerellales</taxon>
        <taxon>Plectosphaerellaceae</taxon>
        <taxon>Plectosphaerella</taxon>
    </lineage>
</organism>
<dbReference type="InterPro" id="IPR010730">
    <property type="entry name" value="HET"/>
</dbReference>
<evidence type="ECO:0000259" key="2">
    <source>
        <dbReference type="PROSITE" id="PS50011"/>
    </source>
</evidence>
<evidence type="ECO:0000313" key="3">
    <source>
        <dbReference type="EMBL" id="KAH6697289.1"/>
    </source>
</evidence>
<dbReference type="GO" id="GO:0004672">
    <property type="term" value="F:protein kinase activity"/>
    <property type="evidence" value="ECO:0007669"/>
    <property type="project" value="InterPro"/>
</dbReference>
<dbReference type="Gene3D" id="1.10.510.10">
    <property type="entry name" value="Transferase(Phosphotransferase) domain 1"/>
    <property type="match status" value="1"/>
</dbReference>
<dbReference type="Pfam" id="PF06985">
    <property type="entry name" value="HET"/>
    <property type="match status" value="1"/>
</dbReference>
<dbReference type="Pfam" id="PF00069">
    <property type="entry name" value="Pkinase"/>
    <property type="match status" value="1"/>
</dbReference>
<dbReference type="InterPro" id="IPR000719">
    <property type="entry name" value="Prot_kinase_dom"/>
</dbReference>
<dbReference type="EMBL" id="JAGSXJ010000001">
    <property type="protein sequence ID" value="KAH6697289.1"/>
    <property type="molecule type" value="Genomic_DNA"/>
</dbReference>
<protein>
    <recommendedName>
        <fullName evidence="2">Protein kinase domain-containing protein</fullName>
    </recommendedName>
</protein>
<accession>A0A9P8VPJ0</accession>
<dbReference type="SMART" id="SM00220">
    <property type="entry name" value="S_TKc"/>
    <property type="match status" value="1"/>
</dbReference>
<dbReference type="SUPFAM" id="SSF56112">
    <property type="entry name" value="Protein kinase-like (PK-like)"/>
    <property type="match status" value="1"/>
</dbReference>
<dbReference type="AlphaFoldDB" id="A0A9P8VPJ0"/>
<dbReference type="InterPro" id="IPR011009">
    <property type="entry name" value="Kinase-like_dom_sf"/>
</dbReference>
<gene>
    <name evidence="3" type="ORF">F5X68DRAFT_238664</name>
</gene>
<dbReference type="CDD" id="cd00180">
    <property type="entry name" value="PKc"/>
    <property type="match status" value="1"/>
</dbReference>
<evidence type="ECO:0000256" key="1">
    <source>
        <dbReference type="SAM" id="MobiDB-lite"/>
    </source>
</evidence>
<feature type="compositionally biased region" description="Polar residues" evidence="1">
    <location>
        <begin position="464"/>
        <end position="477"/>
    </location>
</feature>
<feature type="domain" description="Protein kinase" evidence="2">
    <location>
        <begin position="159"/>
        <end position="472"/>
    </location>
</feature>
<reference evidence="3" key="1">
    <citation type="journal article" date="2021" name="Nat. Commun.">
        <title>Genetic determinants of endophytism in the Arabidopsis root mycobiome.</title>
        <authorList>
            <person name="Mesny F."/>
            <person name="Miyauchi S."/>
            <person name="Thiergart T."/>
            <person name="Pickel B."/>
            <person name="Atanasova L."/>
            <person name="Karlsson M."/>
            <person name="Huettel B."/>
            <person name="Barry K.W."/>
            <person name="Haridas S."/>
            <person name="Chen C."/>
            <person name="Bauer D."/>
            <person name="Andreopoulos W."/>
            <person name="Pangilinan J."/>
            <person name="LaButti K."/>
            <person name="Riley R."/>
            <person name="Lipzen A."/>
            <person name="Clum A."/>
            <person name="Drula E."/>
            <person name="Henrissat B."/>
            <person name="Kohler A."/>
            <person name="Grigoriev I.V."/>
            <person name="Martin F.M."/>
            <person name="Hacquard S."/>
        </authorList>
    </citation>
    <scope>NUCLEOTIDE SEQUENCE</scope>
    <source>
        <strain evidence="3">MPI-SDFR-AT-0117</strain>
    </source>
</reference>
<name>A0A9P8VPJ0_9PEZI</name>
<dbReference type="OrthoDB" id="5125733at2759"/>
<feature type="region of interest" description="Disordered" evidence="1">
    <location>
        <begin position="460"/>
        <end position="480"/>
    </location>
</feature>
<dbReference type="PANTHER" id="PTHR33112:SF10">
    <property type="entry name" value="TOL"/>
    <property type="match status" value="1"/>
</dbReference>
<dbReference type="PANTHER" id="PTHR33112">
    <property type="entry name" value="DOMAIN PROTEIN, PUTATIVE-RELATED"/>
    <property type="match status" value="1"/>
</dbReference>
<dbReference type="Proteomes" id="UP000770015">
    <property type="component" value="Unassembled WGS sequence"/>
</dbReference>
<evidence type="ECO:0000313" key="4">
    <source>
        <dbReference type="Proteomes" id="UP000770015"/>
    </source>
</evidence>
<comment type="caution">
    <text evidence="3">The sequence shown here is derived from an EMBL/GenBank/DDBJ whole genome shotgun (WGS) entry which is preliminary data.</text>
</comment>
<sequence length="1170" mass="131275">MEVKIQVSTVKGAYGKFVPADVIESLTSREAVEAELKRLLRDSYSPSLLAYVLEKPAKKVFLTLLLQHLERAGMSDEHLPIEEDATEVDIGEDEFDTIYTRRSMNPESKLPIDWDELLKHIPGGKLAFFISKQWLFIAPVFTGVKFRHQLNGECPLPFLKTFPGQKGGYFSSITKASIHVAHQKNAEVFVALKRIDPEHGSYFLGESKALQIAQKIPNPHLITPIAAYIREGDNVFVFPWADGGNLREHWATETSWPLREPTQMLWVLRQMCGIAHALKDLHHVNCRHGDLKPENVLHFKDGAHRGTIRIADVGLAKSHIALTQQRLVNKQITNTKTGTIRYLSPEFGRDEQISRLMDVWALGCVFVEYLIWLEKFNKLPFPQFWAKDGETFVIEPAVQTLLTRMAGDLGHGSSRPNNALQDILDGRSDMETVHLRLSKVAGKAENEEQYLIDPEIRSRVKTRQLPTPTPAGNTLTVPAQKEKPIASLPSHSPDETEITTGASHVQISVSGASRGDKNGNLNTGIAPSLSVGQQALRELNDDVWKSQANNNFARTLFARKEWSLVSQEFSKSSLCPRCSRLDPWGLGFTLKGRVGTFNGSQQCDLCTMVYEAVKDLKDLSDDDQLECLRRDSAIQLQNNGPKLLSIYIDPATTLSTPPSVQVGFPTLPELGSPAQLALFDEWINVCRDTHSHPGVGPGSVNPDNLPTRLVDGEDMRTSAYFALSHCWGHGPRFCLLKGNLDDFRQTIREKDLPKSFQDAVTVTRGLTYRYLWIDSLCIIQDDDDDWKREAGRMQEVFSNALCVLAASSASSSAQGFLHPPRPSRKSVCLESQPGRKTYISRFIDNFQTDVEDAVLNTRGWVLQERALARRTIHFTTTQTYFECGMGVYCESLTKLNNDKARFLGDSEFPTSILPFYKDFRIVLVQELFEKYSRLGFSKQVDRSIAISGLEERLTTVFETRGGFGIFESYLERTILWQRLDRVSLKPICYPADREVPSWSWMAYEGGISYLPIPFEKVLWTKEYNSPFDRSSGGGVKTHWEANASRAPFVLRAHAARKMARSLDGVEFTKRVTFDVDPNSHRRDDLRCVVFGKEKAEDTGTGAQHYVLVISAGNSAPLFVTCKMTWYRKPSTPVCGSQCCAGRPMIPGFLLLGTVTSIFAPRATSSNPQSL</sequence>